<sequence>EYVLYDHESSEHLERPQMVYLRKTLIAQRRIGSGKEICRGVFKARQTFYGFEVHQDMLKEGIALLMADALNNKRGIPNLVDLADNIARTRFPYGLYKEKIEREFLSESLTDYFDILGDHELRGY</sequence>
<dbReference type="AlphaFoldDB" id="X1MQT5"/>
<evidence type="ECO:0000313" key="1">
    <source>
        <dbReference type="EMBL" id="GAI33683.1"/>
    </source>
</evidence>
<reference evidence="1" key="1">
    <citation type="journal article" date="2014" name="Front. Microbiol.">
        <title>High frequency of phylogenetically diverse reductive dehalogenase-homologous genes in deep subseafloor sedimentary metagenomes.</title>
        <authorList>
            <person name="Kawai M."/>
            <person name="Futagami T."/>
            <person name="Toyoda A."/>
            <person name="Takaki Y."/>
            <person name="Nishi S."/>
            <person name="Hori S."/>
            <person name="Arai W."/>
            <person name="Tsubouchi T."/>
            <person name="Morono Y."/>
            <person name="Uchiyama I."/>
            <person name="Ito T."/>
            <person name="Fujiyama A."/>
            <person name="Inagaki F."/>
            <person name="Takami H."/>
        </authorList>
    </citation>
    <scope>NUCLEOTIDE SEQUENCE</scope>
    <source>
        <strain evidence="1">Expedition CK06-06</strain>
    </source>
</reference>
<protein>
    <submittedName>
        <fullName evidence="1">Uncharacterized protein</fullName>
    </submittedName>
</protein>
<organism evidence="1">
    <name type="scientific">marine sediment metagenome</name>
    <dbReference type="NCBI Taxonomy" id="412755"/>
    <lineage>
        <taxon>unclassified sequences</taxon>
        <taxon>metagenomes</taxon>
        <taxon>ecological metagenomes</taxon>
    </lineage>
</organism>
<proteinExistence type="predicted"/>
<dbReference type="EMBL" id="BARV01029726">
    <property type="protein sequence ID" value="GAI33683.1"/>
    <property type="molecule type" value="Genomic_DNA"/>
</dbReference>
<accession>X1MQT5</accession>
<feature type="non-terminal residue" evidence="1">
    <location>
        <position position="1"/>
    </location>
</feature>
<gene>
    <name evidence="1" type="ORF">S06H3_47335</name>
</gene>
<comment type="caution">
    <text evidence="1">The sequence shown here is derived from an EMBL/GenBank/DDBJ whole genome shotgun (WGS) entry which is preliminary data.</text>
</comment>
<name>X1MQT5_9ZZZZ</name>